<dbReference type="KEGG" id="ccat:105664530"/>
<reference evidence="2" key="1">
    <citation type="submission" date="2013-07" db="EMBL/GenBank/DDBJ databases">
        <authorList>
            <person name="Geib S."/>
        </authorList>
    </citation>
    <scope>NUCLEOTIDE SEQUENCE</scope>
</reference>
<evidence type="ECO:0000256" key="1">
    <source>
        <dbReference type="SAM" id="MobiDB-lite"/>
    </source>
</evidence>
<dbReference type="AlphaFoldDB" id="W8C7F4"/>
<organism evidence="2">
    <name type="scientific">Ceratitis capitata</name>
    <name type="common">Mediterranean fruit fly</name>
    <name type="synonym">Tephritis capitata</name>
    <dbReference type="NCBI Taxonomy" id="7213"/>
    <lineage>
        <taxon>Eukaryota</taxon>
        <taxon>Metazoa</taxon>
        <taxon>Ecdysozoa</taxon>
        <taxon>Arthropoda</taxon>
        <taxon>Hexapoda</taxon>
        <taxon>Insecta</taxon>
        <taxon>Pterygota</taxon>
        <taxon>Neoptera</taxon>
        <taxon>Endopterygota</taxon>
        <taxon>Diptera</taxon>
        <taxon>Brachycera</taxon>
        <taxon>Muscomorpha</taxon>
        <taxon>Tephritoidea</taxon>
        <taxon>Tephritidae</taxon>
        <taxon>Ceratitis</taxon>
        <taxon>Ceratitis</taxon>
    </lineage>
</organism>
<reference evidence="2" key="2">
    <citation type="journal article" date="2014" name="BMC Genomics">
        <title>A genomic perspective to assessing quality of mass-reared SIT flies used in Mediterranean fruit fly (Ceratitis capitata) eradication in California.</title>
        <authorList>
            <person name="Calla B."/>
            <person name="Hall B."/>
            <person name="Hou S."/>
            <person name="Geib S.M."/>
        </authorList>
    </citation>
    <scope>NUCLEOTIDE SEQUENCE</scope>
</reference>
<feature type="region of interest" description="Disordered" evidence="1">
    <location>
        <begin position="65"/>
        <end position="87"/>
    </location>
</feature>
<name>W8C7F4_CERCA</name>
<proteinExistence type="evidence at transcript level"/>
<dbReference type="EMBL" id="GAMC01000582">
    <property type="protein sequence ID" value="JAC05974.1"/>
    <property type="molecule type" value="mRNA"/>
</dbReference>
<dbReference type="GeneID" id="105664530"/>
<sequence length="144" mass="16368">MKVAQRSDLAHIDLIRPQNFDKCRLCCRTHSLPRCHAFLAMTPDERYVSAKVHKYCIKCLANSYATGSSKRAPKQTRDKYIASGQSKKHQKEQVTVTLTLTKFRSRISGLVSEAKKALQQSEELVHVTTLQAPQHVEDMEDNPD</sequence>
<dbReference type="RefSeq" id="XP_020712665.1">
    <property type="nucleotide sequence ID" value="XM_020857006.2"/>
</dbReference>
<evidence type="ECO:0000313" key="2">
    <source>
        <dbReference type="EMBL" id="JAC05974.1"/>
    </source>
</evidence>
<accession>W8C7F4</accession>
<protein>
    <submittedName>
        <fullName evidence="2">Uncharacterized protein</fullName>
    </submittedName>
</protein>